<feature type="region of interest" description="Disordered" evidence="1">
    <location>
        <begin position="80"/>
        <end position="103"/>
    </location>
</feature>
<evidence type="ECO:0000313" key="3">
    <source>
        <dbReference type="Proteomes" id="UP000292881"/>
    </source>
</evidence>
<name>A0A4Q2JQ56_9MICO</name>
<proteinExistence type="predicted"/>
<keyword evidence="2" id="KW-0378">Hydrolase</keyword>
<feature type="non-terminal residue" evidence="2">
    <location>
        <position position="103"/>
    </location>
</feature>
<dbReference type="Proteomes" id="UP000292881">
    <property type="component" value="Unassembled WGS sequence"/>
</dbReference>
<dbReference type="AlphaFoldDB" id="A0A4Q2JQ56"/>
<dbReference type="EMBL" id="SDPL01000093">
    <property type="protein sequence ID" value="RXZ48380.1"/>
    <property type="molecule type" value="Genomic_DNA"/>
</dbReference>
<comment type="caution">
    <text evidence="2">The sequence shown here is derived from an EMBL/GenBank/DDBJ whole genome shotgun (WGS) entry which is preliminary data.</text>
</comment>
<dbReference type="Gene3D" id="3.40.50.1820">
    <property type="entry name" value="alpha/beta hydrolase"/>
    <property type="match status" value="1"/>
</dbReference>
<accession>A0A4Q2JQ56</accession>
<dbReference type="InterPro" id="IPR029058">
    <property type="entry name" value="AB_hydrolase_fold"/>
</dbReference>
<gene>
    <name evidence="2" type="ORF">ESO86_06790</name>
</gene>
<evidence type="ECO:0000256" key="1">
    <source>
        <dbReference type="SAM" id="MobiDB-lite"/>
    </source>
</evidence>
<dbReference type="GO" id="GO:0016787">
    <property type="term" value="F:hydrolase activity"/>
    <property type="evidence" value="ECO:0007669"/>
    <property type="project" value="UniProtKB-KW"/>
</dbReference>
<evidence type="ECO:0000313" key="2">
    <source>
        <dbReference type="EMBL" id="RXZ48380.1"/>
    </source>
</evidence>
<organism evidence="2 3">
    <name type="scientific">Agromyces binzhouensis</name>
    <dbReference type="NCBI Taxonomy" id="1817495"/>
    <lineage>
        <taxon>Bacteria</taxon>
        <taxon>Bacillati</taxon>
        <taxon>Actinomycetota</taxon>
        <taxon>Actinomycetes</taxon>
        <taxon>Micrococcales</taxon>
        <taxon>Microbacteriaceae</taxon>
        <taxon>Agromyces</taxon>
    </lineage>
</organism>
<protein>
    <submittedName>
        <fullName evidence="2">Alpha/beta hydrolase</fullName>
    </submittedName>
</protein>
<keyword evidence="3" id="KW-1185">Reference proteome</keyword>
<dbReference type="SUPFAM" id="SSF53474">
    <property type="entry name" value="alpha/beta-Hydrolases"/>
    <property type="match status" value="1"/>
</dbReference>
<reference evidence="2 3" key="1">
    <citation type="submission" date="2019-01" db="EMBL/GenBank/DDBJ databases">
        <authorList>
            <person name="Li J."/>
        </authorList>
    </citation>
    <scope>NUCLEOTIDE SEQUENCE [LARGE SCALE GENOMIC DNA]</scope>
    <source>
        <strain evidence="2 3">CGMCC 4.7180</strain>
    </source>
</reference>
<feature type="compositionally biased region" description="Basic and acidic residues" evidence="1">
    <location>
        <begin position="94"/>
        <end position="103"/>
    </location>
</feature>
<sequence>MHFTNTTRPDDHDHHHGVVERGFILDDIPGILWTPEPSAASAPLPLILLGHPGGLDRMRPRLVARATQAAAQGFAAATIELPGSGERPPSPDAEQARAELRAR</sequence>